<feature type="non-terminal residue" evidence="4">
    <location>
        <position position="203"/>
    </location>
</feature>
<feature type="transmembrane region" description="Helical" evidence="2">
    <location>
        <begin position="12"/>
        <end position="30"/>
    </location>
</feature>
<proteinExistence type="predicted"/>
<dbReference type="InterPro" id="IPR036869">
    <property type="entry name" value="J_dom_sf"/>
</dbReference>
<accession>A0A261XV08</accession>
<feature type="transmembrane region" description="Helical" evidence="2">
    <location>
        <begin position="168"/>
        <end position="185"/>
    </location>
</feature>
<dbReference type="AlphaFoldDB" id="A0A261XV08"/>
<keyword evidence="5" id="KW-1185">Reference proteome</keyword>
<evidence type="ECO:0000256" key="1">
    <source>
        <dbReference type="ARBA" id="ARBA00023186"/>
    </source>
</evidence>
<evidence type="ECO:0000259" key="3">
    <source>
        <dbReference type="PROSITE" id="PS50076"/>
    </source>
</evidence>
<dbReference type="Pfam" id="PF00226">
    <property type="entry name" value="DnaJ"/>
    <property type="match status" value="1"/>
</dbReference>
<dbReference type="PANTHER" id="PTHR44360:SF1">
    <property type="entry name" value="DNAJ HOMOLOG SUBFAMILY B MEMBER 9"/>
    <property type="match status" value="1"/>
</dbReference>
<dbReference type="Gene3D" id="1.10.287.110">
    <property type="entry name" value="DnaJ domain"/>
    <property type="match status" value="1"/>
</dbReference>
<dbReference type="GO" id="GO:0051787">
    <property type="term" value="F:misfolded protein binding"/>
    <property type="evidence" value="ECO:0007669"/>
    <property type="project" value="TreeGrafter"/>
</dbReference>
<name>A0A261XV08_9FUNG</name>
<dbReference type="GO" id="GO:0005783">
    <property type="term" value="C:endoplasmic reticulum"/>
    <property type="evidence" value="ECO:0007669"/>
    <property type="project" value="TreeGrafter"/>
</dbReference>
<dbReference type="GO" id="GO:0036503">
    <property type="term" value="P:ERAD pathway"/>
    <property type="evidence" value="ECO:0007669"/>
    <property type="project" value="TreeGrafter"/>
</dbReference>
<dbReference type="PROSITE" id="PS50076">
    <property type="entry name" value="DNAJ_2"/>
    <property type="match status" value="1"/>
</dbReference>
<evidence type="ECO:0000313" key="4">
    <source>
        <dbReference type="EMBL" id="OZJ02074.1"/>
    </source>
</evidence>
<dbReference type="PRINTS" id="PR00625">
    <property type="entry name" value="JDOMAIN"/>
</dbReference>
<dbReference type="CDD" id="cd06257">
    <property type="entry name" value="DnaJ"/>
    <property type="match status" value="1"/>
</dbReference>
<keyword evidence="2" id="KW-0812">Transmembrane</keyword>
<organism evidence="4 5">
    <name type="scientific">Bifiguratus adelaidae</name>
    <dbReference type="NCBI Taxonomy" id="1938954"/>
    <lineage>
        <taxon>Eukaryota</taxon>
        <taxon>Fungi</taxon>
        <taxon>Fungi incertae sedis</taxon>
        <taxon>Mucoromycota</taxon>
        <taxon>Mucoromycotina</taxon>
        <taxon>Endogonomycetes</taxon>
        <taxon>Endogonales</taxon>
        <taxon>Endogonales incertae sedis</taxon>
        <taxon>Bifiguratus</taxon>
    </lineage>
</organism>
<protein>
    <recommendedName>
        <fullName evidence="3">J domain-containing protein</fullName>
    </recommendedName>
</protein>
<keyword evidence="2" id="KW-1133">Transmembrane helix</keyword>
<dbReference type="PANTHER" id="PTHR44360">
    <property type="entry name" value="DNAJ HOMOLOG SUBFAMILY B MEMBER 9"/>
    <property type="match status" value="1"/>
</dbReference>
<dbReference type="PROSITE" id="PS00636">
    <property type="entry name" value="DNAJ_1"/>
    <property type="match status" value="1"/>
</dbReference>
<reference evidence="4 5" key="1">
    <citation type="journal article" date="2017" name="Mycologia">
        <title>Bifiguratus adelaidae, gen. et sp. nov., a new member of Mucoromycotina in endophytic and soil-dwelling habitats.</title>
        <authorList>
            <person name="Torres-Cruz T.J."/>
            <person name="Billingsley Tobias T.L."/>
            <person name="Almatruk M."/>
            <person name="Hesse C."/>
            <person name="Kuske C.R."/>
            <person name="Desiro A."/>
            <person name="Benucci G.M."/>
            <person name="Bonito G."/>
            <person name="Stajich J.E."/>
            <person name="Dunlap C."/>
            <person name="Arnold A.E."/>
            <person name="Porras-Alfaro A."/>
        </authorList>
    </citation>
    <scope>NUCLEOTIDE SEQUENCE [LARGE SCALE GENOMIC DNA]</scope>
    <source>
        <strain evidence="4 5">AZ0501</strain>
    </source>
</reference>
<dbReference type="SUPFAM" id="SSF46565">
    <property type="entry name" value="Chaperone J-domain"/>
    <property type="match status" value="1"/>
</dbReference>
<dbReference type="GO" id="GO:0051087">
    <property type="term" value="F:protein-folding chaperone binding"/>
    <property type="evidence" value="ECO:0007669"/>
    <property type="project" value="TreeGrafter"/>
</dbReference>
<keyword evidence="1" id="KW-0143">Chaperone</keyword>
<sequence>MADTLTPYLNMLAWAVVPQLVSSVLQRVWYSYSYRVDSLKPQPGSLKYRLHYNRIYVLVVGLYLLYTIYEANANLKPNYYQLLNLDPRTITTQHLRKAWKQFSIAYHPDKNSSPQAEAIFIVLTRAYETLSDPVKRQAYERFGPSVEGWGNHVVTARDYTLVGVRDAASFYAGTGLVLIIFNILGKAQFAKYWRFVAFFSLAC</sequence>
<dbReference type="SMART" id="SM00271">
    <property type="entry name" value="DnaJ"/>
    <property type="match status" value="1"/>
</dbReference>
<comment type="caution">
    <text evidence="4">The sequence shown here is derived from an EMBL/GenBank/DDBJ whole genome shotgun (WGS) entry which is preliminary data.</text>
</comment>
<feature type="transmembrane region" description="Helical" evidence="2">
    <location>
        <begin position="51"/>
        <end position="69"/>
    </location>
</feature>
<dbReference type="InterPro" id="IPR001623">
    <property type="entry name" value="DnaJ_domain"/>
</dbReference>
<gene>
    <name evidence="4" type="ORF">BZG36_04961</name>
</gene>
<dbReference type="OrthoDB" id="436519at2759"/>
<evidence type="ECO:0000313" key="5">
    <source>
        <dbReference type="Proteomes" id="UP000242875"/>
    </source>
</evidence>
<dbReference type="EMBL" id="MVBO01000192">
    <property type="protein sequence ID" value="OZJ02074.1"/>
    <property type="molecule type" value="Genomic_DNA"/>
</dbReference>
<evidence type="ECO:0000256" key="2">
    <source>
        <dbReference type="SAM" id="Phobius"/>
    </source>
</evidence>
<dbReference type="InterPro" id="IPR018253">
    <property type="entry name" value="DnaJ_domain_CS"/>
</dbReference>
<dbReference type="Proteomes" id="UP000242875">
    <property type="component" value="Unassembled WGS sequence"/>
</dbReference>
<feature type="domain" description="J" evidence="3">
    <location>
        <begin position="78"/>
        <end position="143"/>
    </location>
</feature>
<dbReference type="InterPro" id="IPR051948">
    <property type="entry name" value="Hsp70_co-chaperone_J-domain"/>
</dbReference>
<keyword evidence="2" id="KW-0472">Membrane</keyword>